<reference evidence="2 3" key="1">
    <citation type="submission" date="2019-08" db="EMBL/GenBank/DDBJ databases">
        <title>Genome of Aequorivita lipolytica Y10-2 (type strain).</title>
        <authorList>
            <person name="Bowman J.P."/>
        </authorList>
    </citation>
    <scope>NUCLEOTIDE SEQUENCE [LARGE SCALE GENOMIC DNA]</scope>
    <source>
        <strain evidence="2 3">Y10-2</strain>
    </source>
</reference>
<dbReference type="AlphaFoldDB" id="A0A5C6YP75"/>
<comment type="caution">
    <text evidence="2">The sequence shown here is derived from an EMBL/GenBank/DDBJ whole genome shotgun (WGS) entry which is preliminary data.</text>
</comment>
<proteinExistence type="predicted"/>
<sequence>MKKVKFLATAIFATLLFVSCSSDDDTPVEVNEEEVITTFTVTLAPNGGGTAIILQTRDLDGDGPNAPVVTVSGNLATGVTYNGAIVLLNETVNPPENITVEVEEEAGEHQFFYTLGGGLDVTTAYSNFDTDGNPLGTQFTLTAGAASSGTLTFTLRHEPTKPNTGLGDAGGETDIAATFNVTVQ</sequence>
<evidence type="ECO:0000313" key="2">
    <source>
        <dbReference type="EMBL" id="TXD69119.1"/>
    </source>
</evidence>
<gene>
    <name evidence="2" type="ORF">ESV24_08735</name>
</gene>
<keyword evidence="1" id="KW-0732">Signal</keyword>
<dbReference type="PROSITE" id="PS51257">
    <property type="entry name" value="PROKAR_LIPOPROTEIN"/>
    <property type="match status" value="1"/>
</dbReference>
<organism evidence="2 3">
    <name type="scientific">Aequorivita lipolytica</name>
    <dbReference type="NCBI Taxonomy" id="153267"/>
    <lineage>
        <taxon>Bacteria</taxon>
        <taxon>Pseudomonadati</taxon>
        <taxon>Bacteroidota</taxon>
        <taxon>Flavobacteriia</taxon>
        <taxon>Flavobacteriales</taxon>
        <taxon>Flavobacteriaceae</taxon>
        <taxon>Aequorivita</taxon>
    </lineage>
</organism>
<dbReference type="RefSeq" id="WP_111815909.1">
    <property type="nucleotide sequence ID" value="NZ_CBCRZQ010000005.1"/>
</dbReference>
<accession>A0A5C6YP75</accession>
<evidence type="ECO:0000256" key="1">
    <source>
        <dbReference type="SAM" id="SignalP"/>
    </source>
</evidence>
<feature type="chain" id="PRO_5022773801" evidence="1">
    <location>
        <begin position="25"/>
        <end position="184"/>
    </location>
</feature>
<evidence type="ECO:0000313" key="3">
    <source>
        <dbReference type="Proteomes" id="UP000321945"/>
    </source>
</evidence>
<protein>
    <submittedName>
        <fullName evidence="2">Type 1 periplasmic binding fold superfamily protein</fullName>
    </submittedName>
</protein>
<dbReference type="Proteomes" id="UP000321945">
    <property type="component" value="Unassembled WGS sequence"/>
</dbReference>
<feature type="signal peptide" evidence="1">
    <location>
        <begin position="1"/>
        <end position="24"/>
    </location>
</feature>
<name>A0A5C6YP75_9FLAO</name>
<dbReference type="EMBL" id="VORU01000006">
    <property type="protein sequence ID" value="TXD69119.1"/>
    <property type="molecule type" value="Genomic_DNA"/>
</dbReference>
<keyword evidence="3" id="KW-1185">Reference proteome</keyword>
<dbReference type="OrthoDB" id="713689at2"/>